<dbReference type="Proteomes" id="UP000188320">
    <property type="component" value="Unassembled WGS sequence"/>
</dbReference>
<comment type="caution">
    <text evidence="1">The sequence shown here is derived from an EMBL/GenBank/DDBJ whole genome shotgun (WGS) entry which is preliminary data.</text>
</comment>
<evidence type="ECO:0000313" key="1">
    <source>
        <dbReference type="EMBL" id="OMH84979.1"/>
    </source>
</evidence>
<dbReference type="PANTHER" id="PTHR10529">
    <property type="entry name" value="AP COMPLEX SUBUNIT MU"/>
    <property type="match status" value="1"/>
</dbReference>
<accession>A0A1R1PVM7</accession>
<dbReference type="EMBL" id="LSSK01000124">
    <property type="protein sequence ID" value="OMH84979.1"/>
    <property type="molecule type" value="Genomic_DNA"/>
</dbReference>
<protein>
    <submittedName>
        <fullName evidence="1">AP-1 complex subunit mu-1-I</fullName>
    </submittedName>
</protein>
<dbReference type="OrthoDB" id="10259133at2759"/>
<name>A0A1R1PVM7_ZANCU</name>
<dbReference type="InterPro" id="IPR050431">
    <property type="entry name" value="Adaptor_comp_med_subunit"/>
</dbReference>
<dbReference type="AlphaFoldDB" id="A0A1R1PVM7"/>
<organism evidence="1 2">
    <name type="scientific">Zancudomyces culisetae</name>
    <name type="common">Gut fungus</name>
    <name type="synonym">Smittium culisetae</name>
    <dbReference type="NCBI Taxonomy" id="1213189"/>
    <lineage>
        <taxon>Eukaryota</taxon>
        <taxon>Fungi</taxon>
        <taxon>Fungi incertae sedis</taxon>
        <taxon>Zoopagomycota</taxon>
        <taxon>Kickxellomycotina</taxon>
        <taxon>Harpellomycetes</taxon>
        <taxon>Harpellales</taxon>
        <taxon>Legeriomycetaceae</taxon>
        <taxon>Zancudomyces</taxon>
    </lineage>
</organism>
<dbReference type="InterPro" id="IPR011012">
    <property type="entry name" value="Longin-like_dom_sf"/>
</dbReference>
<dbReference type="Gene3D" id="3.30.450.60">
    <property type="match status" value="1"/>
</dbReference>
<keyword evidence="2" id="KW-1185">Reference proteome</keyword>
<evidence type="ECO:0000313" key="2">
    <source>
        <dbReference type="Proteomes" id="UP000188320"/>
    </source>
</evidence>
<sequence length="72" mass="8525">MTVMQFLTQLSQVFTDYFKNLEEESIRDNFVIIYELLDEMMDYGIPQLTETKILQEIGEKVMKLNRWLVGGS</sequence>
<reference evidence="2" key="1">
    <citation type="submission" date="2017-01" db="EMBL/GenBank/DDBJ databases">
        <authorList>
            <person name="Wang Y."/>
            <person name="White M."/>
            <person name="Kvist S."/>
            <person name="Moncalvo J.-M."/>
        </authorList>
    </citation>
    <scope>NUCLEOTIDE SEQUENCE [LARGE SCALE GENOMIC DNA]</scope>
    <source>
        <strain evidence="2">COL-18-3</strain>
    </source>
</reference>
<proteinExistence type="predicted"/>
<dbReference type="SUPFAM" id="SSF64356">
    <property type="entry name" value="SNARE-like"/>
    <property type="match status" value="1"/>
</dbReference>
<gene>
    <name evidence="1" type="ORF">AX774_g1488</name>
</gene>